<feature type="non-terminal residue" evidence="1">
    <location>
        <position position="1"/>
    </location>
</feature>
<dbReference type="AlphaFoldDB" id="A0A0C3DC49"/>
<sequence>AREKSWSSADRFFKKCETHACMGHCFICVLRQLVQELCHGRGSQDKLCDTFSQVFDLLITVVSEVKFFEVKLHKYAPSNPLSKCSDICMYTVV</sequence>
<reference evidence="1 2" key="1">
    <citation type="submission" date="2014-04" db="EMBL/GenBank/DDBJ databases">
        <authorList>
            <consortium name="DOE Joint Genome Institute"/>
            <person name="Kuo A."/>
            <person name="Kohler A."/>
            <person name="Nagy L.G."/>
            <person name="Floudas D."/>
            <person name="Copeland A."/>
            <person name="Barry K.W."/>
            <person name="Cichocki N."/>
            <person name="Veneault-Fourrey C."/>
            <person name="LaButti K."/>
            <person name="Lindquist E.A."/>
            <person name="Lipzen A."/>
            <person name="Lundell T."/>
            <person name="Morin E."/>
            <person name="Murat C."/>
            <person name="Sun H."/>
            <person name="Tunlid A."/>
            <person name="Henrissat B."/>
            <person name="Grigoriev I.V."/>
            <person name="Hibbett D.S."/>
            <person name="Martin F."/>
            <person name="Nordberg H.P."/>
            <person name="Cantor M.N."/>
            <person name="Hua S.X."/>
        </authorList>
    </citation>
    <scope>NUCLEOTIDE SEQUENCE [LARGE SCALE GENOMIC DNA]</scope>
    <source>
        <strain evidence="1 2">Foug A</strain>
    </source>
</reference>
<evidence type="ECO:0000313" key="1">
    <source>
        <dbReference type="EMBL" id="KIM53626.1"/>
    </source>
</evidence>
<dbReference type="OrthoDB" id="2665685at2759"/>
<reference evidence="2" key="2">
    <citation type="submission" date="2015-01" db="EMBL/GenBank/DDBJ databases">
        <title>Evolutionary Origins and Diversification of the Mycorrhizal Mutualists.</title>
        <authorList>
            <consortium name="DOE Joint Genome Institute"/>
            <consortium name="Mycorrhizal Genomics Consortium"/>
            <person name="Kohler A."/>
            <person name="Kuo A."/>
            <person name="Nagy L.G."/>
            <person name="Floudas D."/>
            <person name="Copeland A."/>
            <person name="Barry K.W."/>
            <person name="Cichocki N."/>
            <person name="Veneault-Fourrey C."/>
            <person name="LaButti K."/>
            <person name="Lindquist E.A."/>
            <person name="Lipzen A."/>
            <person name="Lundell T."/>
            <person name="Morin E."/>
            <person name="Murat C."/>
            <person name="Riley R."/>
            <person name="Ohm R."/>
            <person name="Sun H."/>
            <person name="Tunlid A."/>
            <person name="Henrissat B."/>
            <person name="Grigoriev I.V."/>
            <person name="Hibbett D.S."/>
            <person name="Martin F."/>
        </authorList>
    </citation>
    <scope>NUCLEOTIDE SEQUENCE [LARGE SCALE GENOMIC DNA]</scope>
    <source>
        <strain evidence="2">Foug A</strain>
    </source>
</reference>
<dbReference type="HOGENOM" id="CLU_090733_1_0_1"/>
<proteinExistence type="predicted"/>
<name>A0A0C3DC49_9AGAM</name>
<accession>A0A0C3DC49</accession>
<protein>
    <submittedName>
        <fullName evidence="1">Uncharacterized protein</fullName>
    </submittedName>
</protein>
<keyword evidence="2" id="KW-1185">Reference proteome</keyword>
<organism evidence="1 2">
    <name type="scientific">Scleroderma citrinum Foug A</name>
    <dbReference type="NCBI Taxonomy" id="1036808"/>
    <lineage>
        <taxon>Eukaryota</taxon>
        <taxon>Fungi</taxon>
        <taxon>Dikarya</taxon>
        <taxon>Basidiomycota</taxon>
        <taxon>Agaricomycotina</taxon>
        <taxon>Agaricomycetes</taxon>
        <taxon>Agaricomycetidae</taxon>
        <taxon>Boletales</taxon>
        <taxon>Sclerodermatineae</taxon>
        <taxon>Sclerodermataceae</taxon>
        <taxon>Scleroderma</taxon>
    </lineage>
</organism>
<dbReference type="InParanoid" id="A0A0C3DC49"/>
<gene>
    <name evidence="1" type="ORF">SCLCIDRAFT_138705</name>
</gene>
<evidence type="ECO:0000313" key="2">
    <source>
        <dbReference type="Proteomes" id="UP000053989"/>
    </source>
</evidence>
<dbReference type="Proteomes" id="UP000053989">
    <property type="component" value="Unassembled WGS sequence"/>
</dbReference>
<dbReference type="EMBL" id="KN822175">
    <property type="protein sequence ID" value="KIM53626.1"/>
    <property type="molecule type" value="Genomic_DNA"/>
</dbReference>